<dbReference type="OrthoDB" id="4538973at2"/>
<evidence type="ECO:0000313" key="4">
    <source>
        <dbReference type="Proteomes" id="UP000199546"/>
    </source>
</evidence>
<sequence>MQGDTRTGLLETIRDRRAAIEVYVREKEPASRRLLTISIVSSALAAALTAGPAFGGEPFAETVRAGLSLDRPSKVWGLLCLGALVVSVTAAVSAQLDKSHDLRSRIGAAEAAGVMLDGLRTRLEFGGMSIPDAAQEYQDILAGIPFVHESSADPTGDPQGDGGFGSTRRRARLRGWQFGIVAVLAALLLAATLVGYVRGLAGPADGDPGTTSTPTVSGTPNPSPSPSPSVQEAVFAGRTGDGRASLAIVVLAGRASAYLCDGRELEAWLEGSVDDGRLDLTDAAGTTLTGTVDGDTLAGDLVAPTLSTRFVATVATEPAGVYRARTVIDGVEALIRWVVLPDWSQVGITNLDGAPSDAPPLQLPGGTFTTADGTTHRAERISP</sequence>
<feature type="transmembrane region" description="Helical" evidence="2">
    <location>
        <begin position="34"/>
        <end position="55"/>
    </location>
</feature>
<feature type="transmembrane region" description="Helical" evidence="2">
    <location>
        <begin position="178"/>
        <end position="197"/>
    </location>
</feature>
<accession>A0A1I7BG06</accession>
<keyword evidence="2" id="KW-0812">Transmembrane</keyword>
<organism evidence="3 4">
    <name type="scientific">Geodermatophilus amargosae</name>
    <dbReference type="NCBI Taxonomy" id="1296565"/>
    <lineage>
        <taxon>Bacteria</taxon>
        <taxon>Bacillati</taxon>
        <taxon>Actinomycetota</taxon>
        <taxon>Actinomycetes</taxon>
        <taxon>Geodermatophilales</taxon>
        <taxon>Geodermatophilaceae</taxon>
        <taxon>Geodermatophilus</taxon>
    </lineage>
</organism>
<dbReference type="RefSeq" id="WP_093581302.1">
    <property type="nucleotide sequence ID" value="NZ_FPBA01000014.1"/>
</dbReference>
<keyword evidence="2" id="KW-0472">Membrane</keyword>
<evidence type="ECO:0000313" key="3">
    <source>
        <dbReference type="EMBL" id="SFT86104.1"/>
    </source>
</evidence>
<proteinExistence type="predicted"/>
<dbReference type="STRING" id="1296565.SAMN05660657_03540"/>
<feature type="transmembrane region" description="Helical" evidence="2">
    <location>
        <begin position="75"/>
        <end position="96"/>
    </location>
</feature>
<keyword evidence="2" id="KW-1133">Transmembrane helix</keyword>
<keyword evidence="4" id="KW-1185">Reference proteome</keyword>
<name>A0A1I7BG06_9ACTN</name>
<reference evidence="4" key="1">
    <citation type="submission" date="2016-10" db="EMBL/GenBank/DDBJ databases">
        <authorList>
            <person name="Varghese N."/>
            <person name="Submissions S."/>
        </authorList>
    </citation>
    <scope>NUCLEOTIDE SEQUENCE [LARGE SCALE GENOMIC DNA]</scope>
    <source>
        <strain evidence="4">DSM 46136</strain>
    </source>
</reference>
<feature type="region of interest" description="Disordered" evidence="1">
    <location>
        <begin position="203"/>
        <end position="232"/>
    </location>
</feature>
<dbReference type="Proteomes" id="UP000199546">
    <property type="component" value="Unassembled WGS sequence"/>
</dbReference>
<evidence type="ECO:0000256" key="1">
    <source>
        <dbReference type="SAM" id="MobiDB-lite"/>
    </source>
</evidence>
<dbReference type="AlphaFoldDB" id="A0A1I7BG06"/>
<dbReference type="EMBL" id="FPBA01000014">
    <property type="protein sequence ID" value="SFT86104.1"/>
    <property type="molecule type" value="Genomic_DNA"/>
</dbReference>
<feature type="compositionally biased region" description="Low complexity" evidence="1">
    <location>
        <begin position="208"/>
        <end position="220"/>
    </location>
</feature>
<protein>
    <submittedName>
        <fullName evidence="3">Uncharacterized protein</fullName>
    </submittedName>
</protein>
<gene>
    <name evidence="3" type="ORF">SAMN05660657_03540</name>
</gene>
<evidence type="ECO:0000256" key="2">
    <source>
        <dbReference type="SAM" id="Phobius"/>
    </source>
</evidence>